<feature type="domain" description="Tryptophan synthase beta chain-like PALP" evidence="3">
    <location>
        <begin position="8"/>
        <end position="302"/>
    </location>
</feature>
<evidence type="ECO:0000256" key="2">
    <source>
        <dbReference type="ARBA" id="ARBA00022898"/>
    </source>
</evidence>
<evidence type="ECO:0000313" key="4">
    <source>
        <dbReference type="EMBL" id="MBW0128371.1"/>
    </source>
</evidence>
<dbReference type="InterPro" id="IPR001926">
    <property type="entry name" value="TrpB-like_PALP"/>
</dbReference>
<dbReference type="PIRSF" id="PIRSF006278">
    <property type="entry name" value="ACCD_DCysDesulf"/>
    <property type="match status" value="1"/>
</dbReference>
<sequence length="320" mass="32334">MTPRFPLAVLPTPLVEAPRLSEELGCGPLLVKRDDLIGFGVAGNKARPLEHLVGAARLAGAEVLVTGGGPGSNFCAAAALAARVAGMRCEIVLWGDPDGAPNVALARAAGACVRPTGRFDREEVDVLAAERAAALTASGTPAVAVPRGGSTAVGALGFADAATELATQLAGRRPSAVVLPVGSGGSVSGLLAGLAACGLDVPVVGVSVSRPPDAVRASVLALARECAALRGTAPPDPAQLRLVDARGPGFGRTTPLEDERARLALHTEGWLLDTTYGAEAFSAAVDLLLAHPPDPVLWWHTGGTVPAVAHLQDDERGTTP</sequence>
<name>A0ABS6U802_9PSEU</name>
<dbReference type="PANTHER" id="PTHR43780:SF2">
    <property type="entry name" value="1-AMINOCYCLOPROPANE-1-CARBOXYLATE DEAMINASE-RELATED"/>
    <property type="match status" value="1"/>
</dbReference>
<dbReference type="EMBL" id="JADQDF010000001">
    <property type="protein sequence ID" value="MBW0128371.1"/>
    <property type="molecule type" value="Genomic_DNA"/>
</dbReference>
<comment type="caution">
    <text evidence="4">The sequence shown here is derived from an EMBL/GenBank/DDBJ whole genome shotgun (WGS) entry which is preliminary data.</text>
</comment>
<accession>A0ABS6U802</accession>
<gene>
    <name evidence="4" type="ORF">I4I82_11800</name>
</gene>
<protein>
    <submittedName>
        <fullName evidence="4">Pyridoxal-phosphate dependent enzyme</fullName>
    </submittedName>
</protein>
<evidence type="ECO:0000259" key="3">
    <source>
        <dbReference type="Pfam" id="PF00291"/>
    </source>
</evidence>
<organism evidence="4 5">
    <name type="scientific">Pseudonocardia oceani</name>
    <dbReference type="NCBI Taxonomy" id="2792013"/>
    <lineage>
        <taxon>Bacteria</taxon>
        <taxon>Bacillati</taxon>
        <taxon>Actinomycetota</taxon>
        <taxon>Actinomycetes</taxon>
        <taxon>Pseudonocardiales</taxon>
        <taxon>Pseudonocardiaceae</taxon>
        <taxon>Pseudonocardia</taxon>
    </lineage>
</organism>
<comment type="cofactor">
    <cofactor evidence="1">
        <name>pyridoxal 5'-phosphate</name>
        <dbReference type="ChEBI" id="CHEBI:597326"/>
    </cofactor>
</comment>
<keyword evidence="2" id="KW-0663">Pyridoxal phosphate</keyword>
<dbReference type="PANTHER" id="PTHR43780">
    <property type="entry name" value="1-AMINOCYCLOPROPANE-1-CARBOXYLATE DEAMINASE-RELATED"/>
    <property type="match status" value="1"/>
</dbReference>
<dbReference type="RefSeq" id="WP_218590638.1">
    <property type="nucleotide sequence ID" value="NZ_JADQDE010000050.1"/>
</dbReference>
<reference evidence="4 5" key="1">
    <citation type="submission" date="2020-11" db="EMBL/GenBank/DDBJ databases">
        <title>Pseudonocardia abyssalis sp. nov. and Pseudonocardia oceani sp. nov., description and phylogenomic analysis of two novel actinomycetes isolated from the deep Southern Ocean.</title>
        <authorList>
            <person name="Parra J."/>
        </authorList>
    </citation>
    <scope>NUCLEOTIDE SEQUENCE [LARGE SCALE GENOMIC DNA]</scope>
    <source>
        <strain evidence="5">KRD185</strain>
    </source>
</reference>
<dbReference type="Pfam" id="PF00291">
    <property type="entry name" value="PALP"/>
    <property type="match status" value="1"/>
</dbReference>
<dbReference type="Proteomes" id="UP000694300">
    <property type="component" value="Unassembled WGS sequence"/>
</dbReference>
<keyword evidence="5" id="KW-1185">Reference proteome</keyword>
<proteinExistence type="predicted"/>
<dbReference type="InterPro" id="IPR027278">
    <property type="entry name" value="ACCD_DCysDesulf"/>
</dbReference>
<evidence type="ECO:0000256" key="1">
    <source>
        <dbReference type="ARBA" id="ARBA00001933"/>
    </source>
</evidence>
<evidence type="ECO:0000313" key="5">
    <source>
        <dbReference type="Proteomes" id="UP000694300"/>
    </source>
</evidence>